<evidence type="ECO:0000256" key="5">
    <source>
        <dbReference type="ARBA" id="ARBA00023163"/>
    </source>
</evidence>
<dbReference type="SUPFAM" id="SSF48452">
    <property type="entry name" value="TPR-like"/>
    <property type="match status" value="1"/>
</dbReference>
<keyword evidence="4 6" id="KW-0238">DNA-binding</keyword>
<dbReference type="GO" id="GO:0006355">
    <property type="term" value="P:regulation of DNA-templated transcription"/>
    <property type="evidence" value="ECO:0007669"/>
    <property type="project" value="InterPro"/>
</dbReference>
<keyword evidence="9" id="KW-1185">Reference proteome</keyword>
<evidence type="ECO:0000256" key="3">
    <source>
        <dbReference type="ARBA" id="ARBA00023015"/>
    </source>
</evidence>
<dbReference type="PROSITE" id="PS51755">
    <property type="entry name" value="OMPR_PHOB"/>
    <property type="match status" value="1"/>
</dbReference>
<dbReference type="InterPro" id="IPR036388">
    <property type="entry name" value="WH-like_DNA-bd_sf"/>
</dbReference>
<dbReference type="InterPro" id="IPR011990">
    <property type="entry name" value="TPR-like_helical_dom_sf"/>
</dbReference>
<dbReference type="GO" id="GO:0003677">
    <property type="term" value="F:DNA binding"/>
    <property type="evidence" value="ECO:0007669"/>
    <property type="project" value="UniProtKB-UniRule"/>
</dbReference>
<dbReference type="Gene3D" id="1.25.40.10">
    <property type="entry name" value="Tetratricopeptide repeat domain"/>
    <property type="match status" value="1"/>
</dbReference>
<organism evidence="8 9">
    <name type="scientific">Streptomyces tsukubensis</name>
    <dbReference type="NCBI Taxonomy" id="83656"/>
    <lineage>
        <taxon>Bacteria</taxon>
        <taxon>Bacillati</taxon>
        <taxon>Actinomycetota</taxon>
        <taxon>Actinomycetes</taxon>
        <taxon>Kitasatosporales</taxon>
        <taxon>Streptomycetaceae</taxon>
        <taxon>Streptomyces</taxon>
    </lineage>
</organism>
<dbReference type="InterPro" id="IPR051677">
    <property type="entry name" value="AfsR-DnrI-RedD_regulator"/>
</dbReference>
<dbReference type="InterPro" id="IPR016032">
    <property type="entry name" value="Sig_transdc_resp-reg_C-effctor"/>
</dbReference>
<dbReference type="Gene3D" id="1.10.10.10">
    <property type="entry name" value="Winged helix-like DNA-binding domain superfamily/Winged helix DNA-binding domain"/>
    <property type="match status" value="1"/>
</dbReference>
<dbReference type="SUPFAM" id="SSF46894">
    <property type="entry name" value="C-terminal effector domain of the bipartite response regulators"/>
    <property type="match status" value="1"/>
</dbReference>
<dbReference type="SMART" id="SM01043">
    <property type="entry name" value="BTAD"/>
    <property type="match status" value="1"/>
</dbReference>
<dbReference type="PANTHER" id="PTHR35807:SF1">
    <property type="entry name" value="TRANSCRIPTIONAL REGULATOR REDD"/>
    <property type="match status" value="1"/>
</dbReference>
<name>A0A1V4AEN8_9ACTN</name>
<evidence type="ECO:0000256" key="1">
    <source>
        <dbReference type="ARBA" id="ARBA00005820"/>
    </source>
</evidence>
<keyword evidence="2" id="KW-0902">Two-component regulatory system</keyword>
<feature type="DNA-binding region" description="OmpR/PhoB-type" evidence="6">
    <location>
        <begin position="1"/>
        <end position="101"/>
    </location>
</feature>
<dbReference type="InterPro" id="IPR001867">
    <property type="entry name" value="OmpR/PhoB-type_DNA-bd"/>
</dbReference>
<dbReference type="Pfam" id="PF03704">
    <property type="entry name" value="BTAD"/>
    <property type="match status" value="1"/>
</dbReference>
<keyword evidence="3" id="KW-0805">Transcription regulation</keyword>
<reference evidence="8 9" key="1">
    <citation type="submission" date="2017-02" db="EMBL/GenBank/DDBJ databases">
        <title>Draft Genome Sequence of Streptomyces tsukubaensis F601, a Producer of the immunosuppressant tacrolimus FK506.</title>
        <authorList>
            <person name="Zong G."/>
            <person name="Zhong C."/>
            <person name="Fu J."/>
            <person name="Qin R."/>
            <person name="Cao G."/>
        </authorList>
    </citation>
    <scope>NUCLEOTIDE SEQUENCE [LARGE SCALE GENOMIC DNA]</scope>
    <source>
        <strain evidence="8 9">F601</strain>
    </source>
</reference>
<evidence type="ECO:0000256" key="6">
    <source>
        <dbReference type="PROSITE-ProRule" id="PRU01091"/>
    </source>
</evidence>
<dbReference type="EMBL" id="MVFC01000001">
    <property type="protein sequence ID" value="OON82576.1"/>
    <property type="molecule type" value="Genomic_DNA"/>
</dbReference>
<dbReference type="AlphaFoldDB" id="A0A1V4AEN8"/>
<proteinExistence type="inferred from homology"/>
<dbReference type="SMART" id="SM00862">
    <property type="entry name" value="Trans_reg_C"/>
    <property type="match status" value="1"/>
</dbReference>
<evidence type="ECO:0000256" key="4">
    <source>
        <dbReference type="ARBA" id="ARBA00023125"/>
    </source>
</evidence>
<dbReference type="PANTHER" id="PTHR35807">
    <property type="entry name" value="TRANSCRIPTIONAL REGULATOR REDD-RELATED"/>
    <property type="match status" value="1"/>
</dbReference>
<feature type="domain" description="OmpR/PhoB-type" evidence="7">
    <location>
        <begin position="1"/>
        <end position="101"/>
    </location>
</feature>
<sequence length="282" mass="30953">MDTFALGPFTVLDSGKNLVPKAAKPRTLLALLGSSGGNIVSSSTIISELWDDRPPRTATTTVHTYVMQLRRLIRAAHQSAAEPVDPKDVLRRDGSGYLLAPGAGRYDVAEHDRLAAEGHRAAQARDCLTAHARLTDALNLWRGPAFADVQTGPRLSAEVTRLEESRKMLLERRLEIELRLGRHQDALGDLAGLTAEHPFHEGLHALYIIALYRCGQRTRALTQCDQLRARMADEFGLGPLPAMSALRQAILVNDSILDEDEAYPLFMSRSTELQAKHVGALP</sequence>
<dbReference type="Proteomes" id="UP000190539">
    <property type="component" value="Unassembled WGS sequence"/>
</dbReference>
<keyword evidence="5" id="KW-0804">Transcription</keyword>
<accession>A0A1V4AEN8</accession>
<evidence type="ECO:0000259" key="7">
    <source>
        <dbReference type="PROSITE" id="PS51755"/>
    </source>
</evidence>
<comment type="caution">
    <text evidence="8">The sequence shown here is derived from an EMBL/GenBank/DDBJ whole genome shotgun (WGS) entry which is preliminary data.</text>
</comment>
<comment type="similarity">
    <text evidence="1">Belongs to the AfsR/DnrI/RedD regulatory family.</text>
</comment>
<protein>
    <recommendedName>
        <fullName evidence="7">OmpR/PhoB-type domain-containing protein</fullName>
    </recommendedName>
</protein>
<gene>
    <name evidence="8" type="ORF">B1H18_00385</name>
</gene>
<dbReference type="Pfam" id="PF00486">
    <property type="entry name" value="Trans_reg_C"/>
    <property type="match status" value="1"/>
</dbReference>
<evidence type="ECO:0000313" key="9">
    <source>
        <dbReference type="Proteomes" id="UP000190539"/>
    </source>
</evidence>
<evidence type="ECO:0000256" key="2">
    <source>
        <dbReference type="ARBA" id="ARBA00023012"/>
    </source>
</evidence>
<dbReference type="STRING" id="83656.B1H18_00385"/>
<dbReference type="RefSeq" id="WP_077963673.1">
    <property type="nucleotide sequence ID" value="NZ_CP045178.1"/>
</dbReference>
<dbReference type="GO" id="GO:0000160">
    <property type="term" value="P:phosphorelay signal transduction system"/>
    <property type="evidence" value="ECO:0007669"/>
    <property type="project" value="UniProtKB-KW"/>
</dbReference>
<evidence type="ECO:0000313" key="8">
    <source>
        <dbReference type="EMBL" id="OON82576.1"/>
    </source>
</evidence>
<dbReference type="CDD" id="cd15831">
    <property type="entry name" value="BTAD"/>
    <property type="match status" value="1"/>
</dbReference>
<dbReference type="InterPro" id="IPR005158">
    <property type="entry name" value="BTAD"/>
</dbReference>